<dbReference type="VEuPathDB" id="FungiDB:ASPBRDRAFT_347718"/>
<dbReference type="GeneID" id="93575757"/>
<dbReference type="RefSeq" id="XP_067474308.1">
    <property type="nucleotide sequence ID" value="XM_067623269.1"/>
</dbReference>
<dbReference type="EMBL" id="KV878695">
    <property type="protein sequence ID" value="OJJ67059.1"/>
    <property type="molecule type" value="Genomic_DNA"/>
</dbReference>
<organism evidence="1 2">
    <name type="scientific">Aspergillus brasiliensis (strain CBS 101740 / IMI 381727 / IBT 21946)</name>
    <dbReference type="NCBI Taxonomy" id="767769"/>
    <lineage>
        <taxon>Eukaryota</taxon>
        <taxon>Fungi</taxon>
        <taxon>Dikarya</taxon>
        <taxon>Ascomycota</taxon>
        <taxon>Pezizomycotina</taxon>
        <taxon>Eurotiomycetes</taxon>
        <taxon>Eurotiomycetidae</taxon>
        <taxon>Eurotiales</taxon>
        <taxon>Aspergillaceae</taxon>
        <taxon>Aspergillus</taxon>
        <taxon>Aspergillus subgen. Circumdati</taxon>
    </lineage>
</organism>
<protein>
    <submittedName>
        <fullName evidence="1">Uncharacterized protein</fullName>
    </submittedName>
</protein>
<proteinExistence type="predicted"/>
<name>A0A1L9U5X7_ASPBC</name>
<sequence>MARLPRSSRIWMLLVARAMCKKGRVSRFGVCRGGNQGEHLWHWHKRPKSHVANTLELVCILERPGYFPCGLEGLRPGSICKTGRNRPVCSAGKD</sequence>
<reference evidence="2" key="1">
    <citation type="journal article" date="2017" name="Genome Biol.">
        <title>Comparative genomics reveals high biological diversity and specific adaptations in the industrially and medically important fungal genus Aspergillus.</title>
        <authorList>
            <person name="de Vries R.P."/>
            <person name="Riley R."/>
            <person name="Wiebenga A."/>
            <person name="Aguilar-Osorio G."/>
            <person name="Amillis S."/>
            <person name="Uchima C.A."/>
            <person name="Anderluh G."/>
            <person name="Asadollahi M."/>
            <person name="Askin M."/>
            <person name="Barry K."/>
            <person name="Battaglia E."/>
            <person name="Bayram O."/>
            <person name="Benocci T."/>
            <person name="Braus-Stromeyer S.A."/>
            <person name="Caldana C."/>
            <person name="Canovas D."/>
            <person name="Cerqueira G.C."/>
            <person name="Chen F."/>
            <person name="Chen W."/>
            <person name="Choi C."/>
            <person name="Clum A."/>
            <person name="Dos Santos R.A."/>
            <person name="Damasio A.R."/>
            <person name="Diallinas G."/>
            <person name="Emri T."/>
            <person name="Fekete E."/>
            <person name="Flipphi M."/>
            <person name="Freyberg S."/>
            <person name="Gallo A."/>
            <person name="Gournas C."/>
            <person name="Habgood R."/>
            <person name="Hainaut M."/>
            <person name="Harispe M.L."/>
            <person name="Henrissat B."/>
            <person name="Hilden K.S."/>
            <person name="Hope R."/>
            <person name="Hossain A."/>
            <person name="Karabika E."/>
            <person name="Karaffa L."/>
            <person name="Karanyi Z."/>
            <person name="Krasevec N."/>
            <person name="Kuo A."/>
            <person name="Kusch H."/>
            <person name="LaButti K."/>
            <person name="Lagendijk E.L."/>
            <person name="Lapidus A."/>
            <person name="Levasseur A."/>
            <person name="Lindquist E."/>
            <person name="Lipzen A."/>
            <person name="Logrieco A.F."/>
            <person name="MacCabe A."/>
            <person name="Maekelae M.R."/>
            <person name="Malavazi I."/>
            <person name="Melin P."/>
            <person name="Meyer V."/>
            <person name="Mielnichuk N."/>
            <person name="Miskei M."/>
            <person name="Molnar A.P."/>
            <person name="Mule G."/>
            <person name="Ngan C.Y."/>
            <person name="Orejas M."/>
            <person name="Orosz E."/>
            <person name="Ouedraogo J.P."/>
            <person name="Overkamp K.M."/>
            <person name="Park H.-S."/>
            <person name="Perrone G."/>
            <person name="Piumi F."/>
            <person name="Punt P.J."/>
            <person name="Ram A.F."/>
            <person name="Ramon A."/>
            <person name="Rauscher S."/>
            <person name="Record E."/>
            <person name="Riano-Pachon D.M."/>
            <person name="Robert V."/>
            <person name="Roehrig J."/>
            <person name="Ruller R."/>
            <person name="Salamov A."/>
            <person name="Salih N.S."/>
            <person name="Samson R.A."/>
            <person name="Sandor E."/>
            <person name="Sanguinetti M."/>
            <person name="Schuetze T."/>
            <person name="Sepcic K."/>
            <person name="Shelest E."/>
            <person name="Sherlock G."/>
            <person name="Sophianopoulou V."/>
            <person name="Squina F.M."/>
            <person name="Sun H."/>
            <person name="Susca A."/>
            <person name="Todd R.B."/>
            <person name="Tsang A."/>
            <person name="Unkles S.E."/>
            <person name="van de Wiele N."/>
            <person name="van Rossen-Uffink D."/>
            <person name="Oliveira J.V."/>
            <person name="Vesth T.C."/>
            <person name="Visser J."/>
            <person name="Yu J.-H."/>
            <person name="Zhou M."/>
            <person name="Andersen M.R."/>
            <person name="Archer D.B."/>
            <person name="Baker S.E."/>
            <person name="Benoit I."/>
            <person name="Brakhage A.A."/>
            <person name="Braus G.H."/>
            <person name="Fischer R."/>
            <person name="Frisvad J.C."/>
            <person name="Goldman G.H."/>
            <person name="Houbraken J."/>
            <person name="Oakley B."/>
            <person name="Pocsi I."/>
            <person name="Scazzocchio C."/>
            <person name="Seiboth B."/>
            <person name="vanKuyk P.A."/>
            <person name="Wortman J."/>
            <person name="Dyer P.S."/>
            <person name="Grigoriev I.V."/>
        </authorList>
    </citation>
    <scope>NUCLEOTIDE SEQUENCE [LARGE SCALE GENOMIC DNA]</scope>
    <source>
        <strain evidence="2">CBS 101740 / IMI 381727 / IBT 21946</strain>
    </source>
</reference>
<dbReference type="AlphaFoldDB" id="A0A1L9U5X7"/>
<gene>
    <name evidence="1" type="ORF">ASPBRDRAFT_347718</name>
</gene>
<dbReference type="Proteomes" id="UP000184499">
    <property type="component" value="Unassembled WGS sequence"/>
</dbReference>
<evidence type="ECO:0000313" key="1">
    <source>
        <dbReference type="EMBL" id="OJJ67059.1"/>
    </source>
</evidence>
<accession>A0A1L9U5X7</accession>
<keyword evidence="2" id="KW-1185">Reference proteome</keyword>
<evidence type="ECO:0000313" key="2">
    <source>
        <dbReference type="Proteomes" id="UP000184499"/>
    </source>
</evidence>